<dbReference type="STRING" id="1193182.BN11_4980008"/>
<evidence type="ECO:0008006" key="4">
    <source>
        <dbReference type="Google" id="ProtNLM"/>
    </source>
</evidence>
<dbReference type="Proteomes" id="UP000035763">
    <property type="component" value="Unassembled WGS sequence"/>
</dbReference>
<evidence type="ECO:0000256" key="1">
    <source>
        <dbReference type="SAM" id="MobiDB-lite"/>
    </source>
</evidence>
<proteinExistence type="predicted"/>
<organism evidence="2 3">
    <name type="scientific">Nostocoides australiense Ben110</name>
    <dbReference type="NCBI Taxonomy" id="1193182"/>
    <lineage>
        <taxon>Bacteria</taxon>
        <taxon>Bacillati</taxon>
        <taxon>Actinomycetota</taxon>
        <taxon>Actinomycetes</taxon>
        <taxon>Micrococcales</taxon>
        <taxon>Intrasporangiaceae</taxon>
        <taxon>Nostocoides</taxon>
    </lineage>
</organism>
<accession>W6K4F7</accession>
<gene>
    <name evidence="2" type="ORF">BN11_4980008</name>
</gene>
<evidence type="ECO:0000313" key="3">
    <source>
        <dbReference type="Proteomes" id="UP000035763"/>
    </source>
</evidence>
<dbReference type="EMBL" id="CAJA01000443">
    <property type="protein sequence ID" value="CCH74934.1"/>
    <property type="molecule type" value="Genomic_DNA"/>
</dbReference>
<dbReference type="AlphaFoldDB" id="W6K4F7"/>
<protein>
    <recommendedName>
        <fullName evidence="4">Protein phosphatase</fullName>
    </recommendedName>
</protein>
<feature type="region of interest" description="Disordered" evidence="1">
    <location>
        <begin position="1"/>
        <end position="51"/>
    </location>
</feature>
<evidence type="ECO:0000313" key="2">
    <source>
        <dbReference type="EMBL" id="CCH74934.1"/>
    </source>
</evidence>
<comment type="caution">
    <text evidence="2">The sequence shown here is derived from an EMBL/GenBank/DDBJ whole genome shotgun (WGS) entry which is preliminary data.</text>
</comment>
<feature type="compositionally biased region" description="Basic residues" evidence="1">
    <location>
        <begin position="10"/>
        <end position="21"/>
    </location>
</feature>
<sequence>MTGAGSARGARQRRIPHRHAPRAPPLRRSESARPQCRKAAERGSTCGNCGRSSTYAENVTRAWDPATAGVLRLPSGRLIRGRGLRRPALAAGRPDFGLYLLGRPPPPVGWEQRWVRWPDFRLPSDKRDALDALSEAWWRAGSERVEIACRGGRGKAGQVRPSHA</sequence>
<reference evidence="2 3" key="1">
    <citation type="journal article" date="2013" name="ISME J.">
        <title>A metabolic model for members of the genus Tetrasphaera involved in enhanced biological phosphorus removal.</title>
        <authorList>
            <person name="Kristiansen R."/>
            <person name="Nguyen H.T.T."/>
            <person name="Saunders A.M."/>
            <person name="Nielsen J.L."/>
            <person name="Wimmer R."/>
            <person name="Le V.Q."/>
            <person name="McIlroy S.J."/>
            <person name="Petrovski S."/>
            <person name="Seviour R.J."/>
            <person name="Calteau A."/>
            <person name="Nielsen K.L."/>
            <person name="Nielsen P.H."/>
        </authorList>
    </citation>
    <scope>NUCLEOTIDE SEQUENCE [LARGE SCALE GENOMIC DNA]</scope>
    <source>
        <strain evidence="2 3">Ben110</strain>
    </source>
</reference>
<keyword evidence="3" id="KW-1185">Reference proteome</keyword>
<name>W6K4F7_9MICO</name>